<protein>
    <submittedName>
        <fullName evidence="1 2">Uncharacterized protein</fullName>
    </submittedName>
</protein>
<dbReference type="PaxDb" id="3218-PP1S182_31V6.1"/>
<sequence>MFPPSGPHTSNLPLGRVPMSATCRADIRAAAMRLSLKRAGSGGHFIHPNAPSNNHSYIIHPIIEFVVTSMGKRGVATSIK</sequence>
<dbReference type="AlphaFoldDB" id="A0A2K1JL05"/>
<dbReference type="Gramene" id="Pp3c13_6510V3.2">
    <property type="protein sequence ID" value="PAC:32930434.CDS.1"/>
    <property type="gene ID" value="Pp3c13_6510"/>
</dbReference>
<evidence type="ECO:0000313" key="3">
    <source>
        <dbReference type="Proteomes" id="UP000006727"/>
    </source>
</evidence>
<evidence type="ECO:0000313" key="2">
    <source>
        <dbReference type="EnsemblPlants" id="PAC:32930433.CDS.1"/>
    </source>
</evidence>
<proteinExistence type="predicted"/>
<gene>
    <name evidence="1" type="ORF">PHYPA_017052</name>
</gene>
<evidence type="ECO:0000313" key="1">
    <source>
        <dbReference type="EMBL" id="PNR42223.1"/>
    </source>
</evidence>
<reference evidence="1 3" key="1">
    <citation type="journal article" date="2008" name="Science">
        <title>The Physcomitrella genome reveals evolutionary insights into the conquest of land by plants.</title>
        <authorList>
            <person name="Rensing S."/>
            <person name="Lang D."/>
            <person name="Zimmer A."/>
            <person name="Terry A."/>
            <person name="Salamov A."/>
            <person name="Shapiro H."/>
            <person name="Nishiyama T."/>
            <person name="Perroud P.-F."/>
            <person name="Lindquist E."/>
            <person name="Kamisugi Y."/>
            <person name="Tanahashi T."/>
            <person name="Sakakibara K."/>
            <person name="Fujita T."/>
            <person name="Oishi K."/>
            <person name="Shin-I T."/>
            <person name="Kuroki Y."/>
            <person name="Toyoda A."/>
            <person name="Suzuki Y."/>
            <person name="Hashimoto A."/>
            <person name="Yamaguchi K."/>
            <person name="Sugano A."/>
            <person name="Kohara Y."/>
            <person name="Fujiyama A."/>
            <person name="Anterola A."/>
            <person name="Aoki S."/>
            <person name="Ashton N."/>
            <person name="Barbazuk W.B."/>
            <person name="Barker E."/>
            <person name="Bennetzen J."/>
            <person name="Bezanilla M."/>
            <person name="Blankenship R."/>
            <person name="Cho S.H."/>
            <person name="Dutcher S."/>
            <person name="Estelle M."/>
            <person name="Fawcett J.A."/>
            <person name="Gundlach H."/>
            <person name="Hanada K."/>
            <person name="Heyl A."/>
            <person name="Hicks K.A."/>
            <person name="Hugh J."/>
            <person name="Lohr M."/>
            <person name="Mayer K."/>
            <person name="Melkozernov A."/>
            <person name="Murata T."/>
            <person name="Nelson D."/>
            <person name="Pils B."/>
            <person name="Prigge M."/>
            <person name="Reiss B."/>
            <person name="Renner T."/>
            <person name="Rombauts S."/>
            <person name="Rushton P."/>
            <person name="Sanderfoot A."/>
            <person name="Schween G."/>
            <person name="Shiu S.-H."/>
            <person name="Stueber K."/>
            <person name="Theodoulou F.L."/>
            <person name="Tu H."/>
            <person name="Van de Peer Y."/>
            <person name="Verrier P.J."/>
            <person name="Waters E."/>
            <person name="Wood A."/>
            <person name="Yang L."/>
            <person name="Cove D."/>
            <person name="Cuming A."/>
            <person name="Hasebe M."/>
            <person name="Lucas S."/>
            <person name="Mishler D.B."/>
            <person name="Reski R."/>
            <person name="Grigoriev I."/>
            <person name="Quatrano R.S."/>
            <person name="Boore J.L."/>
        </authorList>
    </citation>
    <scope>NUCLEOTIDE SEQUENCE [LARGE SCALE GENOMIC DNA]</scope>
    <source>
        <strain evidence="2 3">cv. Gransden 2004</strain>
    </source>
</reference>
<organism evidence="1">
    <name type="scientific">Physcomitrium patens</name>
    <name type="common">Spreading-leaved earth moss</name>
    <name type="synonym">Physcomitrella patens</name>
    <dbReference type="NCBI Taxonomy" id="3218"/>
    <lineage>
        <taxon>Eukaryota</taxon>
        <taxon>Viridiplantae</taxon>
        <taxon>Streptophyta</taxon>
        <taxon>Embryophyta</taxon>
        <taxon>Bryophyta</taxon>
        <taxon>Bryophytina</taxon>
        <taxon>Bryopsida</taxon>
        <taxon>Funariidae</taxon>
        <taxon>Funariales</taxon>
        <taxon>Funariaceae</taxon>
        <taxon>Physcomitrium</taxon>
    </lineage>
</organism>
<dbReference type="Proteomes" id="UP000006727">
    <property type="component" value="Chromosome 13"/>
</dbReference>
<reference evidence="1 3" key="2">
    <citation type="journal article" date="2018" name="Plant J.">
        <title>The Physcomitrella patens chromosome-scale assembly reveals moss genome structure and evolution.</title>
        <authorList>
            <person name="Lang D."/>
            <person name="Ullrich K.K."/>
            <person name="Murat F."/>
            <person name="Fuchs J."/>
            <person name="Jenkins J."/>
            <person name="Haas F.B."/>
            <person name="Piednoel M."/>
            <person name="Gundlach H."/>
            <person name="Van Bel M."/>
            <person name="Meyberg R."/>
            <person name="Vives C."/>
            <person name="Morata J."/>
            <person name="Symeonidi A."/>
            <person name="Hiss M."/>
            <person name="Muchero W."/>
            <person name="Kamisugi Y."/>
            <person name="Saleh O."/>
            <person name="Blanc G."/>
            <person name="Decker E.L."/>
            <person name="van Gessel N."/>
            <person name="Grimwood J."/>
            <person name="Hayes R.D."/>
            <person name="Graham S.W."/>
            <person name="Gunter L.E."/>
            <person name="McDaniel S.F."/>
            <person name="Hoernstein S.N.W."/>
            <person name="Larsson A."/>
            <person name="Li F.W."/>
            <person name="Perroud P.F."/>
            <person name="Phillips J."/>
            <person name="Ranjan P."/>
            <person name="Rokshar D.S."/>
            <person name="Rothfels C.J."/>
            <person name="Schneider L."/>
            <person name="Shu S."/>
            <person name="Stevenson D.W."/>
            <person name="Thummler F."/>
            <person name="Tillich M."/>
            <person name="Villarreal Aguilar J.C."/>
            <person name="Widiez T."/>
            <person name="Wong G.K."/>
            <person name="Wymore A."/>
            <person name="Zhang Y."/>
            <person name="Zimmer A.D."/>
            <person name="Quatrano R.S."/>
            <person name="Mayer K.F.X."/>
            <person name="Goodstein D."/>
            <person name="Casacuberta J.M."/>
            <person name="Vandepoele K."/>
            <person name="Reski R."/>
            <person name="Cuming A.C."/>
            <person name="Tuskan G.A."/>
            <person name="Maumus F."/>
            <person name="Salse J."/>
            <person name="Schmutz J."/>
            <person name="Rensing S.A."/>
        </authorList>
    </citation>
    <scope>NUCLEOTIDE SEQUENCE [LARGE SCALE GENOMIC DNA]</scope>
    <source>
        <strain evidence="2 3">cv. Gransden 2004</strain>
    </source>
</reference>
<name>A0A2K1JL05_PHYPA</name>
<dbReference type="EnsemblPlants" id="Pp3c13_6510V3.1">
    <property type="protein sequence ID" value="PAC:32930433.CDS.1"/>
    <property type="gene ID" value="Pp3c13_6510"/>
</dbReference>
<dbReference type="InParanoid" id="A0A2K1JL05"/>
<dbReference type="EnsemblPlants" id="Pp3c13_6510V3.2">
    <property type="protein sequence ID" value="PAC:32930434.CDS.1"/>
    <property type="gene ID" value="Pp3c13_6510"/>
</dbReference>
<accession>A0A2K1JL05</accession>
<dbReference type="Gramene" id="Pp3c13_6510V3.1">
    <property type="protein sequence ID" value="PAC:32930433.CDS.1"/>
    <property type="gene ID" value="Pp3c13_6510"/>
</dbReference>
<keyword evidence="3" id="KW-1185">Reference proteome</keyword>
<reference evidence="2" key="3">
    <citation type="submission" date="2020-12" db="UniProtKB">
        <authorList>
            <consortium name="EnsemblPlants"/>
        </authorList>
    </citation>
    <scope>IDENTIFICATION</scope>
</reference>
<dbReference type="EMBL" id="ABEU02000013">
    <property type="protein sequence ID" value="PNR42223.1"/>
    <property type="molecule type" value="Genomic_DNA"/>
</dbReference>